<accession>A0ABY1Z9P0</accession>
<feature type="domain" description="Glycosyltransferase subfamily 4-like N-terminal" evidence="2">
    <location>
        <begin position="12"/>
        <end position="168"/>
    </location>
</feature>
<keyword evidence="4" id="KW-1185">Reference proteome</keyword>
<dbReference type="Gene3D" id="3.40.50.2000">
    <property type="entry name" value="Glycogen Phosphorylase B"/>
    <property type="match status" value="2"/>
</dbReference>
<name>A0ABY1Z9P0_9GAMM</name>
<proteinExistence type="predicted"/>
<evidence type="ECO:0000313" key="4">
    <source>
        <dbReference type="Proteomes" id="UP000291334"/>
    </source>
</evidence>
<dbReference type="PANTHER" id="PTHR12526:SF630">
    <property type="entry name" value="GLYCOSYLTRANSFERASE"/>
    <property type="match status" value="1"/>
</dbReference>
<organism evidence="3 4">
    <name type="scientific">Phytopseudomonas dryadis</name>
    <dbReference type="NCBI Taxonomy" id="2487520"/>
    <lineage>
        <taxon>Bacteria</taxon>
        <taxon>Pseudomonadati</taxon>
        <taxon>Pseudomonadota</taxon>
        <taxon>Gammaproteobacteria</taxon>
        <taxon>Pseudomonadales</taxon>
        <taxon>Pseudomonadaceae</taxon>
        <taxon>Phytopseudomonas</taxon>
    </lineage>
</organism>
<dbReference type="RefSeq" id="WP_131173500.1">
    <property type="nucleotide sequence ID" value="NZ_QJUM01000005.1"/>
</dbReference>
<evidence type="ECO:0000313" key="3">
    <source>
        <dbReference type="EMBL" id="TBV08270.1"/>
    </source>
</evidence>
<dbReference type="GO" id="GO:0016740">
    <property type="term" value="F:transferase activity"/>
    <property type="evidence" value="ECO:0007669"/>
    <property type="project" value="UniProtKB-KW"/>
</dbReference>
<keyword evidence="3" id="KW-0808">Transferase</keyword>
<evidence type="ECO:0000259" key="2">
    <source>
        <dbReference type="Pfam" id="PF13439"/>
    </source>
</evidence>
<dbReference type="Proteomes" id="UP000291334">
    <property type="component" value="Unassembled WGS sequence"/>
</dbReference>
<dbReference type="Pfam" id="PF13439">
    <property type="entry name" value="Glyco_transf_4"/>
    <property type="match status" value="1"/>
</dbReference>
<dbReference type="SUPFAM" id="SSF53756">
    <property type="entry name" value="UDP-Glycosyltransferase/glycogen phosphorylase"/>
    <property type="match status" value="1"/>
</dbReference>
<dbReference type="InterPro" id="IPR001296">
    <property type="entry name" value="Glyco_trans_1"/>
</dbReference>
<gene>
    <name evidence="3" type="ORF">DNK34_05945</name>
</gene>
<feature type="domain" description="Glycosyl transferase family 1" evidence="1">
    <location>
        <begin position="176"/>
        <end position="336"/>
    </location>
</feature>
<comment type="caution">
    <text evidence="3">The sequence shown here is derived from an EMBL/GenBank/DDBJ whole genome shotgun (WGS) entry which is preliminary data.</text>
</comment>
<reference evidence="3 4" key="1">
    <citation type="submission" date="2018-06" db="EMBL/GenBank/DDBJ databases">
        <title>Three novel Pseudomonas species isolated from symptomatic oak.</title>
        <authorList>
            <person name="Bueno-Gonzalez V."/>
            <person name="Brady C."/>
        </authorList>
    </citation>
    <scope>NUCLEOTIDE SEQUENCE [LARGE SCALE GENOMIC DNA]</scope>
    <source>
        <strain evidence="3 4">P26B</strain>
    </source>
</reference>
<dbReference type="EMBL" id="QJUM01000005">
    <property type="protein sequence ID" value="TBV08270.1"/>
    <property type="molecule type" value="Genomic_DNA"/>
</dbReference>
<evidence type="ECO:0000259" key="1">
    <source>
        <dbReference type="Pfam" id="PF00534"/>
    </source>
</evidence>
<dbReference type="Pfam" id="PF00534">
    <property type="entry name" value="Glycos_transf_1"/>
    <property type="match status" value="1"/>
</dbReference>
<dbReference type="InterPro" id="IPR028098">
    <property type="entry name" value="Glyco_trans_4-like_N"/>
</dbReference>
<dbReference type="PANTHER" id="PTHR12526">
    <property type="entry name" value="GLYCOSYLTRANSFERASE"/>
    <property type="match status" value="1"/>
</dbReference>
<protein>
    <submittedName>
        <fullName evidence="3">Glycosyl transferase</fullName>
    </submittedName>
</protein>
<sequence length="360" mass="39246">MKILLVITGLGMGGAESQVTNLASALVTKGHEVTLAYILKPALVLPRSEQVKVIWLGGTKSVLGMTKAYINLAKLLRQSTPDVVHSHMFHANILSRLACLVSKTPRLMCTAHSNNEGGKLRMLAYRLTDGLADEFTNVSQGAVDYFERVKAAPVGRMLVTHNGIDTQRFSFNPVARQQLRAELGIQNSKVLIAIGRFHEAKDYPNLLNAFSILSNNQPDSHLLIVGDGELRPKIEQQIKSLDLQARVSLLGIRKDVPELLSAADVFVLSSAWEGFGLVVAEAMAAERVVIATDSGGVAEVLGDNGFLVAPRNSAVLAESMRKAVDLSEGAASEYGKKSRQYILEKFSLDRVVERWLAIYK</sequence>